<feature type="chain" id="PRO_5025024905" description="Transmembrane protein" evidence="3">
    <location>
        <begin position="31"/>
        <end position="944"/>
    </location>
</feature>
<feature type="region of interest" description="Disordered" evidence="2">
    <location>
        <begin position="725"/>
        <end position="944"/>
    </location>
</feature>
<dbReference type="EMBL" id="BLBS01000054">
    <property type="protein sequence ID" value="GET92423.1"/>
    <property type="molecule type" value="Genomic_DNA"/>
</dbReference>
<dbReference type="AlphaFoldDB" id="A0A640KS43"/>
<evidence type="ECO:0000256" key="3">
    <source>
        <dbReference type="SAM" id="SignalP"/>
    </source>
</evidence>
<feature type="coiled-coil region" evidence="1">
    <location>
        <begin position="560"/>
        <end position="587"/>
    </location>
</feature>
<feature type="compositionally biased region" description="Basic and acidic residues" evidence="2">
    <location>
        <begin position="650"/>
        <end position="663"/>
    </location>
</feature>
<organism evidence="4 5">
    <name type="scientific">Leishmania tarentolae</name>
    <name type="common">Sauroleishmania tarentolae</name>
    <dbReference type="NCBI Taxonomy" id="5689"/>
    <lineage>
        <taxon>Eukaryota</taxon>
        <taxon>Discoba</taxon>
        <taxon>Euglenozoa</taxon>
        <taxon>Kinetoplastea</taxon>
        <taxon>Metakinetoplastina</taxon>
        <taxon>Trypanosomatida</taxon>
        <taxon>Trypanosomatidae</taxon>
        <taxon>Leishmaniinae</taxon>
        <taxon>Leishmania</taxon>
        <taxon>lizard Leishmania</taxon>
    </lineage>
</organism>
<evidence type="ECO:0000313" key="5">
    <source>
        <dbReference type="Proteomes" id="UP000419144"/>
    </source>
</evidence>
<gene>
    <name evidence="4" type="ORF">LtaPh_3434900</name>
</gene>
<accession>A0A640KS43</accession>
<feature type="compositionally biased region" description="Basic and acidic residues" evidence="2">
    <location>
        <begin position="136"/>
        <end position="165"/>
    </location>
</feature>
<feature type="region of interest" description="Disordered" evidence="2">
    <location>
        <begin position="123"/>
        <end position="395"/>
    </location>
</feature>
<sequence>MPAAMRVQHCRFRHVLACVCLIVLLGLSLGSFPTFVTAQDDLWHDDRATLPADAPQAELELVMQAPTVDYVDPVGPSEHPREAVAEVSVEVPLDAGAAAQHNVSDMQQGGEDAATAEEQRVIEVTRVPEANEEVEETRRDAQTGRAEDKELQENERMAAEDHNSADKSAAQNAVETQGPFETEMEEGPLSSTVRSATEETDPQSSGSGVFHSADLVQGGALHHGEQSPPLGDSGMETESSSSPGFTILNAHSSTEKVSEQVAEESIRAEPQIAAEVQHADGSPPTEMRRAVEVSQTGEAKQLEEISVAEELQKEEQVREAEETDRQAEEAQKDEERLAEERRKAEEVRLTQERRLDEKAAKRAQEEAQHANIRRRAEEEHQADMAAASAAQRREAVAAAQRRLAAERKEVRAKIDEERVRFQTATADLTAQQEEEELSAALRDRTVLAELQKSMEEKIAALHQDLVALDGASATLGGKARALSLSSTSLTQVQEDVQTLNEEAVKAGETFNKIREAVSGLADAVRASVLNQKDASALTEEKIMLLSKQNMSLKTAHDAAVQQLLARLQELDTQLAEAAEETETEEAAVAAPVEVAVDAATRSVPPVAPATSEALHDVASPPSEPLEPMENSTPAPSPSVPQAEPRVYSPKHAEGSHKGSRREMIETPVKWAEEESYSESGYEAPPREAGAAYKVKRHMEIIGTVVVITIAATVQTLRWCLGGCHSDDEEDDETSGVVTPEFQARETSSASPHKELPQRDGPLQQVPQASPPFALAPRVANPPPDQGGMASPSRLEGGSIAPLSQGGPLPAASEHMWSSTEEGDTLSPAPMPRHHLHGFSPSAPVPGRLGVTGGPSHGTAPLDAARAPPPPGATFPFTPSRNEALGMIPTPMQRQPPPSAGQLGDSSLPLLPTNPPVTGTPPQMHRRRNNGDEFELHNPFLSRWS</sequence>
<feature type="compositionally biased region" description="Low complexity" evidence="2">
    <location>
        <begin position="383"/>
        <end position="395"/>
    </location>
</feature>
<feature type="compositionally biased region" description="Basic and acidic residues" evidence="2">
    <location>
        <begin position="310"/>
        <end position="382"/>
    </location>
</feature>
<dbReference type="OrthoDB" id="268013at2759"/>
<dbReference type="Proteomes" id="UP000419144">
    <property type="component" value="Unassembled WGS sequence"/>
</dbReference>
<evidence type="ECO:0000313" key="4">
    <source>
        <dbReference type="EMBL" id="GET92423.1"/>
    </source>
</evidence>
<evidence type="ECO:0000256" key="1">
    <source>
        <dbReference type="SAM" id="Coils"/>
    </source>
</evidence>
<keyword evidence="5" id="KW-1185">Reference proteome</keyword>
<protein>
    <recommendedName>
        <fullName evidence="6">Transmembrane protein</fullName>
    </recommendedName>
</protein>
<reference evidence="4" key="1">
    <citation type="submission" date="2019-11" db="EMBL/GenBank/DDBJ databases">
        <title>Leishmania tarentolae CDS.</title>
        <authorList>
            <person name="Goto Y."/>
            <person name="Yamagishi J."/>
        </authorList>
    </citation>
    <scope>NUCLEOTIDE SEQUENCE [LARGE SCALE GENOMIC DNA]</scope>
    <source>
        <strain evidence="4">Parrot Tar II</strain>
    </source>
</reference>
<keyword evidence="1" id="KW-0175">Coiled coil</keyword>
<feature type="signal peptide" evidence="3">
    <location>
        <begin position="1"/>
        <end position="30"/>
    </location>
</feature>
<dbReference type="CDD" id="cd06503">
    <property type="entry name" value="ATP-synt_Fo_b"/>
    <property type="match status" value="1"/>
</dbReference>
<feature type="compositionally biased region" description="Polar residues" evidence="2">
    <location>
        <begin position="236"/>
        <end position="252"/>
    </location>
</feature>
<keyword evidence="3" id="KW-0732">Signal</keyword>
<feature type="region of interest" description="Disordered" evidence="2">
    <location>
        <begin position="608"/>
        <end position="663"/>
    </location>
</feature>
<evidence type="ECO:0008006" key="6">
    <source>
        <dbReference type="Google" id="ProtNLM"/>
    </source>
</evidence>
<dbReference type="VEuPathDB" id="TriTrypDB:LtaPh_3434900"/>
<evidence type="ECO:0000256" key="2">
    <source>
        <dbReference type="SAM" id="MobiDB-lite"/>
    </source>
</evidence>
<proteinExistence type="predicted"/>
<name>A0A640KS43_LEITA</name>
<comment type="caution">
    <text evidence="4">The sequence shown here is derived from an EMBL/GenBank/DDBJ whole genome shotgun (WGS) entry which is preliminary data.</text>
</comment>